<dbReference type="InterPro" id="IPR006603">
    <property type="entry name" value="PQ-loop_rpt"/>
</dbReference>
<comment type="subcellular location">
    <subcellularLocation>
        <location evidence="1">Membrane</location>
        <topology evidence="1">Multi-pass membrane protein</topology>
    </subcellularLocation>
</comment>
<feature type="transmembrane region" description="Helical" evidence="6">
    <location>
        <begin position="187"/>
        <end position="212"/>
    </location>
</feature>
<keyword evidence="4 6" id="KW-0472">Membrane</keyword>
<name>A0A8H8S3J9_9HELO</name>
<keyword evidence="3 6" id="KW-1133">Transmembrane helix</keyword>
<evidence type="ECO:0000256" key="5">
    <source>
        <dbReference type="SAM" id="MobiDB-lite"/>
    </source>
</evidence>
<dbReference type="Pfam" id="PF04193">
    <property type="entry name" value="PQ-loop"/>
    <property type="match status" value="1"/>
</dbReference>
<dbReference type="AlphaFoldDB" id="A0A8H8S3J9"/>
<feature type="transmembrane region" description="Helical" evidence="6">
    <location>
        <begin position="36"/>
        <end position="53"/>
    </location>
</feature>
<protein>
    <submittedName>
        <fullName evidence="7">Uncharacterized protein</fullName>
    </submittedName>
</protein>
<dbReference type="OrthoDB" id="407617at2759"/>
<keyword evidence="8" id="KW-1185">Reference proteome</keyword>
<dbReference type="EMBL" id="QGMJ01000005">
    <property type="protein sequence ID" value="TVY45834.1"/>
    <property type="molecule type" value="Genomic_DNA"/>
</dbReference>
<evidence type="ECO:0000256" key="4">
    <source>
        <dbReference type="ARBA" id="ARBA00023136"/>
    </source>
</evidence>
<keyword evidence="2 6" id="KW-0812">Transmembrane</keyword>
<feature type="transmembrane region" description="Helical" evidence="6">
    <location>
        <begin position="141"/>
        <end position="166"/>
    </location>
</feature>
<evidence type="ECO:0000313" key="8">
    <source>
        <dbReference type="Proteomes" id="UP000462212"/>
    </source>
</evidence>
<evidence type="ECO:0000256" key="3">
    <source>
        <dbReference type="ARBA" id="ARBA00022989"/>
    </source>
</evidence>
<evidence type="ECO:0000256" key="1">
    <source>
        <dbReference type="ARBA" id="ARBA00004141"/>
    </source>
</evidence>
<organism evidence="7 8">
    <name type="scientific">Lachnellula subtilissima</name>
    <dbReference type="NCBI Taxonomy" id="602034"/>
    <lineage>
        <taxon>Eukaryota</taxon>
        <taxon>Fungi</taxon>
        <taxon>Dikarya</taxon>
        <taxon>Ascomycota</taxon>
        <taxon>Pezizomycotina</taxon>
        <taxon>Leotiomycetes</taxon>
        <taxon>Helotiales</taxon>
        <taxon>Lachnaceae</taxon>
        <taxon>Lachnellula</taxon>
    </lineage>
</organism>
<feature type="compositionally biased region" description="Basic and acidic residues" evidence="5">
    <location>
        <begin position="288"/>
        <end position="302"/>
    </location>
</feature>
<evidence type="ECO:0000256" key="2">
    <source>
        <dbReference type="ARBA" id="ARBA00022692"/>
    </source>
</evidence>
<feature type="region of interest" description="Disordered" evidence="5">
    <location>
        <begin position="228"/>
        <end position="302"/>
    </location>
</feature>
<feature type="transmembrane region" description="Helical" evidence="6">
    <location>
        <begin position="109"/>
        <end position="129"/>
    </location>
</feature>
<feature type="transmembrane region" description="Helical" evidence="6">
    <location>
        <begin position="6"/>
        <end position="24"/>
    </location>
</feature>
<comment type="caution">
    <text evidence="7">The sequence shown here is derived from an EMBL/GenBank/DDBJ whole genome shotgun (WGS) entry which is preliminary data.</text>
</comment>
<dbReference type="SMART" id="SM00679">
    <property type="entry name" value="CTNS"/>
    <property type="match status" value="1"/>
</dbReference>
<gene>
    <name evidence="7" type="ORF">LSUB1_G000090</name>
</gene>
<dbReference type="GO" id="GO:0016020">
    <property type="term" value="C:membrane"/>
    <property type="evidence" value="ECO:0007669"/>
    <property type="project" value="UniProtKB-SubCell"/>
</dbReference>
<evidence type="ECO:0000313" key="7">
    <source>
        <dbReference type="EMBL" id="TVY45834.1"/>
    </source>
</evidence>
<reference evidence="7 8" key="1">
    <citation type="submission" date="2018-05" db="EMBL/GenBank/DDBJ databases">
        <title>Genome sequencing and assembly of the regulated plant pathogen Lachnellula willkommii and related sister species for the development of diagnostic species identification markers.</title>
        <authorList>
            <person name="Giroux E."/>
            <person name="Bilodeau G."/>
        </authorList>
    </citation>
    <scope>NUCLEOTIDE SEQUENCE [LARGE SCALE GENOMIC DNA]</scope>
    <source>
        <strain evidence="7 8">CBS 197.66</strain>
    </source>
</reference>
<accession>A0A8H8S3J9</accession>
<dbReference type="Proteomes" id="UP000462212">
    <property type="component" value="Unassembled WGS sequence"/>
</dbReference>
<proteinExistence type="predicted"/>
<dbReference type="Gene3D" id="1.20.1280.290">
    <property type="match status" value="1"/>
</dbReference>
<feature type="compositionally biased region" description="Low complexity" evidence="5">
    <location>
        <begin position="250"/>
        <end position="263"/>
    </location>
</feature>
<feature type="compositionally biased region" description="Polar residues" evidence="5">
    <location>
        <begin position="271"/>
        <end position="287"/>
    </location>
</feature>
<sequence length="302" mass="33162">MDIPIAANVLGTLGALIPQIIINYRRHNTEGLQRSMMLLWALAGIPLGAYNIAENFNVALKIQPQILTKWSASKCILVVCAMGIILGGVEAGLIFALSDASHRDRHWAVTLMGVLSTVLLSAGVLRHYWDIWVHRTVRGISFIFVGIDAAGDVFSLVSVCRFFLVYPHAMPFYAMPCHVRARNKPKLDILGIVIYATEFALWCGVFACGGYFNLRPWVKMKLSERERAQKRDRDGGSGEQEEVEVEVEVQEGAQVSQGVEMNGNGNGNGVGSSTSVFRTPSSVASVSERSRGSVHAKKERED</sequence>
<feature type="compositionally biased region" description="Acidic residues" evidence="5">
    <location>
        <begin position="239"/>
        <end position="249"/>
    </location>
</feature>
<evidence type="ECO:0000256" key="6">
    <source>
        <dbReference type="SAM" id="Phobius"/>
    </source>
</evidence>
<feature type="transmembrane region" description="Helical" evidence="6">
    <location>
        <begin position="76"/>
        <end position="97"/>
    </location>
</feature>